<dbReference type="Gene3D" id="2.40.50.100">
    <property type="match status" value="1"/>
</dbReference>
<keyword evidence="4" id="KW-1185">Reference proteome</keyword>
<accession>A0A1H3HPN5</accession>
<proteinExistence type="predicted"/>
<dbReference type="AlphaFoldDB" id="A0A1H3HPN5"/>
<dbReference type="EMBL" id="FNPF01000004">
    <property type="protein sequence ID" value="SDY17433.1"/>
    <property type="molecule type" value="Genomic_DNA"/>
</dbReference>
<sequence>MRFLGKSLLGLFLLSLTLGLIVFAGVLVRDAVQVRLADERPAPEPSERVFAVSAVTVTPSTETPVLTAFGDVQSRRTLELRSAAPGRIIELAPDFVEGGRVAEGQLLARIDPTESEAALARSESDLIDARAELREAERAIELARDELTFARDQVGLREAALQRQRDLIERNVGTAAALEAAELALSTAQQAVLSRRQAVASAEARIDQATTALSRAEIARDETARGVADTEIRAAFAGRLSDVSVVEGRLASANEQLARLVDPDALEVAFQVSTTQYLRLLDDGGLRQADATVTLGTGEDAVTTAARLTREGAAVGEGQVGRRLFAELRDAQGFRPGDFVMVTVSEPPLEGVARLPATAIDAAGTVLVVSDDDRLRPVPVTVLRRQGDDVLIAAGDLAGAQVVAQRTPLLGEGIKVRIMQGPDARATGDGMVALDDTRRADLRAIVEMDTALPDAARERILAQLDAPQVPAAVIARIEARADG</sequence>
<dbReference type="STRING" id="321339.SAMN05444340_10482"/>
<name>A0A1H3HPN5_9RHOB</name>
<dbReference type="GO" id="GO:0015562">
    <property type="term" value="F:efflux transmembrane transporter activity"/>
    <property type="evidence" value="ECO:0007669"/>
    <property type="project" value="TreeGrafter"/>
</dbReference>
<dbReference type="Gene3D" id="1.10.287.470">
    <property type="entry name" value="Helix hairpin bin"/>
    <property type="match status" value="1"/>
</dbReference>
<reference evidence="3 4" key="1">
    <citation type="submission" date="2016-10" db="EMBL/GenBank/DDBJ databases">
        <authorList>
            <person name="de Groot N.N."/>
        </authorList>
    </citation>
    <scope>NUCLEOTIDE SEQUENCE [LARGE SCALE GENOMIC DNA]</scope>
    <source>
        <strain evidence="3 4">DSM 26880</strain>
    </source>
</reference>
<dbReference type="InterPro" id="IPR058625">
    <property type="entry name" value="MdtA-like_BSH"/>
</dbReference>
<evidence type="ECO:0000256" key="1">
    <source>
        <dbReference type="SAM" id="Coils"/>
    </source>
</evidence>
<evidence type="ECO:0000259" key="2">
    <source>
        <dbReference type="Pfam" id="PF25917"/>
    </source>
</evidence>
<dbReference type="SUPFAM" id="SSF111369">
    <property type="entry name" value="HlyD-like secretion proteins"/>
    <property type="match status" value="1"/>
</dbReference>
<dbReference type="OrthoDB" id="7626141at2"/>
<dbReference type="Pfam" id="PF25917">
    <property type="entry name" value="BSH_RND"/>
    <property type="match status" value="1"/>
</dbReference>
<dbReference type="Gene3D" id="2.40.420.20">
    <property type="match status" value="1"/>
</dbReference>
<dbReference type="PANTHER" id="PTHR30469">
    <property type="entry name" value="MULTIDRUG RESISTANCE PROTEIN MDTA"/>
    <property type="match status" value="1"/>
</dbReference>
<dbReference type="RefSeq" id="WP_089881079.1">
    <property type="nucleotide sequence ID" value="NZ_FNPF01000004.1"/>
</dbReference>
<organism evidence="3 4">
    <name type="scientific">Citreimonas salinaria</name>
    <dbReference type="NCBI Taxonomy" id="321339"/>
    <lineage>
        <taxon>Bacteria</taxon>
        <taxon>Pseudomonadati</taxon>
        <taxon>Pseudomonadota</taxon>
        <taxon>Alphaproteobacteria</taxon>
        <taxon>Rhodobacterales</taxon>
        <taxon>Roseobacteraceae</taxon>
        <taxon>Citreimonas</taxon>
    </lineage>
</organism>
<dbReference type="Proteomes" id="UP000199286">
    <property type="component" value="Unassembled WGS sequence"/>
</dbReference>
<keyword evidence="1" id="KW-0175">Coiled coil</keyword>
<feature type="coiled-coil region" evidence="1">
    <location>
        <begin position="119"/>
        <end position="153"/>
    </location>
</feature>
<dbReference type="GO" id="GO:1990281">
    <property type="term" value="C:efflux pump complex"/>
    <property type="evidence" value="ECO:0007669"/>
    <property type="project" value="TreeGrafter"/>
</dbReference>
<dbReference type="Gene3D" id="2.40.30.170">
    <property type="match status" value="1"/>
</dbReference>
<evidence type="ECO:0000313" key="3">
    <source>
        <dbReference type="EMBL" id="SDY17433.1"/>
    </source>
</evidence>
<protein>
    <submittedName>
        <fullName evidence="3">HlyD family secretion protein</fullName>
    </submittedName>
</protein>
<feature type="domain" description="Multidrug resistance protein MdtA-like barrel-sandwich hybrid" evidence="2">
    <location>
        <begin position="76"/>
        <end position="261"/>
    </location>
</feature>
<gene>
    <name evidence="3" type="ORF">SAMN05444340_10482</name>
</gene>
<evidence type="ECO:0000313" key="4">
    <source>
        <dbReference type="Proteomes" id="UP000199286"/>
    </source>
</evidence>